<evidence type="ECO:0000313" key="2">
    <source>
        <dbReference type="Proteomes" id="UP001603857"/>
    </source>
</evidence>
<dbReference type="EMBL" id="JBGMDY010000006">
    <property type="protein sequence ID" value="KAL2330205.1"/>
    <property type="molecule type" value="Genomic_DNA"/>
</dbReference>
<evidence type="ECO:0000313" key="1">
    <source>
        <dbReference type="EMBL" id="KAL2330205.1"/>
    </source>
</evidence>
<proteinExistence type="predicted"/>
<sequence>MGNKKIVLRGDIDERFTNCRSGKLTWENDGGTSTIPLREGDLCSLNEGSVFYIQSNLEAKRRKLRIYTMFTNTEDNTFDEKLKLFETPSMCITSVRIPSIFKKYQNNFNPMRQFGLSRV</sequence>
<accession>A0ABD1M364</accession>
<organism evidence="1 2">
    <name type="scientific">Flemingia macrophylla</name>
    <dbReference type="NCBI Taxonomy" id="520843"/>
    <lineage>
        <taxon>Eukaryota</taxon>
        <taxon>Viridiplantae</taxon>
        <taxon>Streptophyta</taxon>
        <taxon>Embryophyta</taxon>
        <taxon>Tracheophyta</taxon>
        <taxon>Spermatophyta</taxon>
        <taxon>Magnoliopsida</taxon>
        <taxon>eudicotyledons</taxon>
        <taxon>Gunneridae</taxon>
        <taxon>Pentapetalae</taxon>
        <taxon>rosids</taxon>
        <taxon>fabids</taxon>
        <taxon>Fabales</taxon>
        <taxon>Fabaceae</taxon>
        <taxon>Papilionoideae</taxon>
        <taxon>50 kb inversion clade</taxon>
        <taxon>NPAAA clade</taxon>
        <taxon>indigoferoid/millettioid clade</taxon>
        <taxon>Phaseoleae</taxon>
        <taxon>Flemingia</taxon>
    </lineage>
</organism>
<reference evidence="1 2" key="1">
    <citation type="submission" date="2024-08" db="EMBL/GenBank/DDBJ databases">
        <title>Insights into the chromosomal genome structure of Flemingia macrophylla.</title>
        <authorList>
            <person name="Ding Y."/>
            <person name="Zhao Y."/>
            <person name="Bi W."/>
            <person name="Wu M."/>
            <person name="Zhao G."/>
            <person name="Gong Y."/>
            <person name="Li W."/>
            <person name="Zhang P."/>
        </authorList>
    </citation>
    <scope>NUCLEOTIDE SEQUENCE [LARGE SCALE GENOMIC DNA]</scope>
    <source>
        <strain evidence="1">DYQJB</strain>
        <tissue evidence="1">Leaf</tissue>
    </source>
</reference>
<comment type="caution">
    <text evidence="1">The sequence shown here is derived from an EMBL/GenBank/DDBJ whole genome shotgun (WGS) entry which is preliminary data.</text>
</comment>
<gene>
    <name evidence="1" type="ORF">Fmac_017786</name>
</gene>
<dbReference type="AlphaFoldDB" id="A0ABD1M364"/>
<name>A0ABD1M364_9FABA</name>
<dbReference type="InterPro" id="IPR014710">
    <property type="entry name" value="RmlC-like_jellyroll"/>
</dbReference>
<dbReference type="Proteomes" id="UP001603857">
    <property type="component" value="Unassembled WGS sequence"/>
</dbReference>
<dbReference type="Gene3D" id="2.60.120.10">
    <property type="entry name" value="Jelly Rolls"/>
    <property type="match status" value="1"/>
</dbReference>
<keyword evidence="2" id="KW-1185">Reference proteome</keyword>
<protein>
    <submittedName>
        <fullName evidence="1">Uncharacterized protein</fullName>
    </submittedName>
</protein>